<evidence type="ECO:0000313" key="1">
    <source>
        <dbReference type="EMBL" id="HIS33079.1"/>
    </source>
</evidence>
<name>A0A9D1JM46_9FIRM</name>
<dbReference type="AlphaFoldDB" id="A0A9D1JM46"/>
<comment type="caution">
    <text evidence="1">The sequence shown here is derived from an EMBL/GenBank/DDBJ whole genome shotgun (WGS) entry which is preliminary data.</text>
</comment>
<dbReference type="EMBL" id="DVIQ01000111">
    <property type="protein sequence ID" value="HIS33079.1"/>
    <property type="molecule type" value="Genomic_DNA"/>
</dbReference>
<accession>A0A9D1JM46</accession>
<evidence type="ECO:0000313" key="2">
    <source>
        <dbReference type="Proteomes" id="UP000823935"/>
    </source>
</evidence>
<proteinExistence type="predicted"/>
<protein>
    <submittedName>
        <fullName evidence="1">Uncharacterized protein</fullName>
    </submittedName>
</protein>
<organism evidence="1 2">
    <name type="scientific">Candidatus Limivivens intestinipullorum</name>
    <dbReference type="NCBI Taxonomy" id="2840858"/>
    <lineage>
        <taxon>Bacteria</taxon>
        <taxon>Bacillati</taxon>
        <taxon>Bacillota</taxon>
        <taxon>Clostridia</taxon>
        <taxon>Lachnospirales</taxon>
        <taxon>Lachnospiraceae</taxon>
        <taxon>Lachnospiraceae incertae sedis</taxon>
        <taxon>Candidatus Limivivens</taxon>
    </lineage>
</organism>
<sequence length="48" mass="5789">MIDFEEELKKFRPSLDVNEAEDAIYNRDFTDVTDILKELINDEKNKRK</sequence>
<reference evidence="1" key="2">
    <citation type="journal article" date="2021" name="PeerJ">
        <title>Extensive microbial diversity within the chicken gut microbiome revealed by metagenomics and culture.</title>
        <authorList>
            <person name="Gilroy R."/>
            <person name="Ravi A."/>
            <person name="Getino M."/>
            <person name="Pursley I."/>
            <person name="Horton D.L."/>
            <person name="Alikhan N.F."/>
            <person name="Baker D."/>
            <person name="Gharbi K."/>
            <person name="Hall N."/>
            <person name="Watson M."/>
            <person name="Adriaenssens E.M."/>
            <person name="Foster-Nyarko E."/>
            <person name="Jarju S."/>
            <person name="Secka A."/>
            <person name="Antonio M."/>
            <person name="Oren A."/>
            <person name="Chaudhuri R.R."/>
            <person name="La Ragione R."/>
            <person name="Hildebrand F."/>
            <person name="Pallen M.J."/>
        </authorList>
    </citation>
    <scope>NUCLEOTIDE SEQUENCE</scope>
    <source>
        <strain evidence="1">CHK190-19873</strain>
    </source>
</reference>
<dbReference type="Proteomes" id="UP000823935">
    <property type="component" value="Unassembled WGS sequence"/>
</dbReference>
<reference evidence="1" key="1">
    <citation type="submission" date="2020-10" db="EMBL/GenBank/DDBJ databases">
        <authorList>
            <person name="Gilroy R."/>
        </authorList>
    </citation>
    <scope>NUCLEOTIDE SEQUENCE</scope>
    <source>
        <strain evidence="1">CHK190-19873</strain>
    </source>
</reference>
<gene>
    <name evidence="1" type="ORF">IAB44_16265</name>
</gene>